<evidence type="ECO:0000256" key="1">
    <source>
        <dbReference type="SAM" id="MobiDB-lite"/>
    </source>
</evidence>
<dbReference type="Proteomes" id="UP000201602">
    <property type="component" value="Segment"/>
</dbReference>
<sequence length="78" mass="8676">MALYKATKNLVFQSLGKAVIVDEVIDLEPDYAEKVNKDLKLTFPDVEAVLVPVDATESVEAEQPKKTTRKKKAEDIAE</sequence>
<dbReference type="OrthoDB" id="24195at10239"/>
<protein>
    <submittedName>
        <fullName evidence="2">Uncharacterized protein</fullName>
    </submittedName>
</protein>
<evidence type="ECO:0000313" key="2">
    <source>
        <dbReference type="EMBL" id="ALF02710.1"/>
    </source>
</evidence>
<dbReference type="GeneID" id="26519728"/>
<dbReference type="RefSeq" id="YP_009191537.1">
    <property type="nucleotide sequence ID" value="NC_028697.1"/>
</dbReference>
<name>A0A0M4S6G2_9CAUD</name>
<feature type="region of interest" description="Disordered" evidence="1">
    <location>
        <begin position="57"/>
        <end position="78"/>
    </location>
</feature>
<proteinExistence type="predicted"/>
<reference evidence="2 3" key="1">
    <citation type="submission" date="2015-08" db="EMBL/GenBank/DDBJ databases">
        <title>Complete genome sequence of transducing bacteriophage A25 of Streptococcus pyogenes.</title>
        <authorList>
            <person name="McCullor K.A."/>
            <person name="King C.J."/>
            <person name="Postoak B.M."/>
            <person name="McShan W.M."/>
        </authorList>
    </citation>
    <scope>NUCLEOTIDE SEQUENCE [LARGE SCALE GENOMIC DNA]</scope>
</reference>
<evidence type="ECO:0000313" key="3">
    <source>
        <dbReference type="Proteomes" id="UP000201602"/>
    </source>
</evidence>
<accession>A0A0M4S6G2</accession>
<organism evidence="2 3">
    <name type="scientific">Streptococcus phage A25</name>
    <dbReference type="NCBI Taxonomy" id="1701850"/>
    <lineage>
        <taxon>Viruses</taxon>
        <taxon>Duplodnaviria</taxon>
        <taxon>Heunggongvirae</taxon>
        <taxon>Uroviricota</taxon>
        <taxon>Caudoviricetes</taxon>
        <taxon>Stonewallvirus</taxon>
        <taxon>Stonewallvirus A25</taxon>
    </lineage>
</organism>
<keyword evidence="3" id="KW-1185">Reference proteome</keyword>
<dbReference type="EMBL" id="KT388093">
    <property type="protein sequence ID" value="ALF02710.1"/>
    <property type="molecule type" value="Genomic_DNA"/>
</dbReference>
<dbReference type="KEGG" id="vg:26519728"/>
<gene>
    <name evidence="2" type="ORF">A25_30</name>
</gene>